<evidence type="ECO:0000256" key="1">
    <source>
        <dbReference type="ARBA" id="ARBA00004141"/>
    </source>
</evidence>
<feature type="transmembrane region" description="Helical" evidence="7">
    <location>
        <begin position="78"/>
        <end position="101"/>
    </location>
</feature>
<dbReference type="GO" id="GO:0004252">
    <property type="term" value="F:serine-type endopeptidase activity"/>
    <property type="evidence" value="ECO:0007669"/>
    <property type="project" value="InterPro"/>
</dbReference>
<evidence type="ECO:0000313" key="9">
    <source>
        <dbReference type="EMBL" id="SJM37759.1"/>
    </source>
</evidence>
<evidence type="ECO:0000256" key="3">
    <source>
        <dbReference type="ARBA" id="ARBA00022692"/>
    </source>
</evidence>
<dbReference type="AlphaFoldDB" id="A0A1R4EH61"/>
<reference evidence="10" key="1">
    <citation type="submission" date="2017-02" db="EMBL/GenBank/DDBJ databases">
        <authorList>
            <person name="Mornico D."/>
        </authorList>
    </citation>
    <scope>NUCLEOTIDE SEQUENCE [LARGE SCALE GENOMIC DNA]</scope>
</reference>
<proteinExistence type="inferred from homology"/>
<protein>
    <submittedName>
        <fullName evidence="9">Intramembrane serine protease GlpG</fullName>
    </submittedName>
</protein>
<feature type="transmembrane region" description="Helical" evidence="7">
    <location>
        <begin position="173"/>
        <end position="194"/>
    </location>
</feature>
<keyword evidence="6 7" id="KW-0472">Membrane</keyword>
<dbReference type="InterPro" id="IPR022764">
    <property type="entry name" value="Peptidase_S54_rhomboid_dom"/>
</dbReference>
<dbReference type="SUPFAM" id="SSF144091">
    <property type="entry name" value="Rhomboid-like"/>
    <property type="match status" value="1"/>
</dbReference>
<dbReference type="OrthoDB" id="9813074at2"/>
<dbReference type="STRING" id="1945520.A1019T_01743"/>
<feature type="transmembrane region" description="Helical" evidence="7">
    <location>
        <begin position="6"/>
        <end position="24"/>
    </location>
</feature>
<gene>
    <name evidence="9" type="ORF">A1019T_01743</name>
</gene>
<evidence type="ECO:0000256" key="5">
    <source>
        <dbReference type="ARBA" id="ARBA00022989"/>
    </source>
</evidence>
<accession>A0A1R4EH61</accession>
<evidence type="ECO:0000313" key="10">
    <source>
        <dbReference type="Proteomes" id="UP000188169"/>
    </source>
</evidence>
<dbReference type="GO" id="GO:0016020">
    <property type="term" value="C:membrane"/>
    <property type="evidence" value="ECO:0007669"/>
    <property type="project" value="UniProtKB-SubCell"/>
</dbReference>
<dbReference type="Gene3D" id="1.20.1540.10">
    <property type="entry name" value="Rhomboid-like"/>
    <property type="match status" value="1"/>
</dbReference>
<evidence type="ECO:0000256" key="2">
    <source>
        <dbReference type="ARBA" id="ARBA00009045"/>
    </source>
</evidence>
<feature type="domain" description="Peptidase S54 rhomboid" evidence="8">
    <location>
        <begin position="43"/>
        <end position="191"/>
    </location>
</feature>
<organism evidence="9 10">
    <name type="scientific">Psychrobacter pasteurii</name>
    <dbReference type="NCBI Taxonomy" id="1945520"/>
    <lineage>
        <taxon>Bacteria</taxon>
        <taxon>Pseudomonadati</taxon>
        <taxon>Pseudomonadota</taxon>
        <taxon>Gammaproteobacteria</taxon>
        <taxon>Moraxellales</taxon>
        <taxon>Moraxellaceae</taxon>
        <taxon>Psychrobacter</taxon>
    </lineage>
</organism>
<dbReference type="EMBL" id="FUGD01000103">
    <property type="protein sequence ID" value="SJM37759.1"/>
    <property type="molecule type" value="Genomic_DNA"/>
</dbReference>
<dbReference type="Pfam" id="PF01694">
    <property type="entry name" value="Rhomboid"/>
    <property type="match status" value="1"/>
</dbReference>
<feature type="transmembrane region" description="Helical" evidence="7">
    <location>
        <begin position="52"/>
        <end position="72"/>
    </location>
</feature>
<name>A0A1R4EH61_9GAMM</name>
<dbReference type="PANTHER" id="PTHR43731">
    <property type="entry name" value="RHOMBOID PROTEASE"/>
    <property type="match status" value="1"/>
</dbReference>
<dbReference type="InterPro" id="IPR035952">
    <property type="entry name" value="Rhomboid-like_sf"/>
</dbReference>
<feature type="transmembrane region" description="Helical" evidence="7">
    <location>
        <begin position="138"/>
        <end position="161"/>
    </location>
</feature>
<dbReference type="PANTHER" id="PTHR43731:SF14">
    <property type="entry name" value="PRESENILIN-ASSOCIATED RHOMBOID-LIKE PROTEIN, MITOCHONDRIAL"/>
    <property type="match status" value="1"/>
</dbReference>
<keyword evidence="10" id="KW-1185">Reference proteome</keyword>
<dbReference type="Proteomes" id="UP000188169">
    <property type="component" value="Unassembled WGS sequence"/>
</dbReference>
<dbReference type="GO" id="GO:0006508">
    <property type="term" value="P:proteolysis"/>
    <property type="evidence" value="ECO:0007669"/>
    <property type="project" value="UniProtKB-KW"/>
</dbReference>
<evidence type="ECO:0000256" key="7">
    <source>
        <dbReference type="SAM" id="Phobius"/>
    </source>
</evidence>
<keyword evidence="9" id="KW-0645">Protease</keyword>
<evidence type="ECO:0000259" key="8">
    <source>
        <dbReference type="Pfam" id="PF01694"/>
    </source>
</evidence>
<sequence length="206" mass="22949">MNSLLSSHTTLIIIITVIISLLAWQKQELMNKLIFYPPAVNKGEWHRFITHGFVHADSTHLLFNMFTLYFFGRAVERFFNQFLGGFGFLAVYLGAIIVAMIPSYLKHKNDPRYRSLGASGGVSAILFSFILMAPWSMLYLFAIVPIPAIVFAIAYVAYSIHANNKGNSNINHLAHLWGGGFGVLATILLSPSVLPHFLSALMNPSF</sequence>
<feature type="transmembrane region" description="Helical" evidence="7">
    <location>
        <begin position="113"/>
        <end position="132"/>
    </location>
</feature>
<keyword evidence="3 7" id="KW-0812">Transmembrane</keyword>
<keyword evidence="5 7" id="KW-1133">Transmembrane helix</keyword>
<evidence type="ECO:0000256" key="6">
    <source>
        <dbReference type="ARBA" id="ARBA00023136"/>
    </source>
</evidence>
<comment type="subcellular location">
    <subcellularLocation>
        <location evidence="1">Membrane</location>
        <topology evidence="1">Multi-pass membrane protein</topology>
    </subcellularLocation>
</comment>
<dbReference type="RefSeq" id="WP_077449145.1">
    <property type="nucleotide sequence ID" value="NZ_FUGD01000103.1"/>
</dbReference>
<comment type="similarity">
    <text evidence="2">Belongs to the peptidase S54 family.</text>
</comment>
<dbReference type="InterPro" id="IPR050925">
    <property type="entry name" value="Rhomboid_protease_S54"/>
</dbReference>
<evidence type="ECO:0000256" key="4">
    <source>
        <dbReference type="ARBA" id="ARBA00022801"/>
    </source>
</evidence>
<keyword evidence="4" id="KW-0378">Hydrolase</keyword>